<gene>
    <name evidence="5" type="ORF">H9846_02035</name>
</gene>
<comment type="caution">
    <text evidence="5">The sequence shown here is derived from an EMBL/GenBank/DDBJ whole genome shotgun (WGS) entry which is preliminary data.</text>
</comment>
<evidence type="ECO:0000313" key="6">
    <source>
        <dbReference type="Proteomes" id="UP000886751"/>
    </source>
</evidence>
<dbReference type="Pfam" id="PF01551">
    <property type="entry name" value="Peptidase_M23"/>
    <property type="match status" value="1"/>
</dbReference>
<dbReference type="InterPro" id="IPR018077">
    <property type="entry name" value="Glyco_hydro_fam25_subgr"/>
</dbReference>
<evidence type="ECO:0000256" key="1">
    <source>
        <dbReference type="ARBA" id="ARBA00010646"/>
    </source>
</evidence>
<dbReference type="Pfam" id="PF01183">
    <property type="entry name" value="Glyco_hydro_25"/>
    <property type="match status" value="1"/>
</dbReference>
<dbReference type="AlphaFoldDB" id="A0A9D1XZ29"/>
<organism evidence="5 6">
    <name type="scientific">Candidatus Gemmiger excrementipullorum</name>
    <dbReference type="NCBI Taxonomy" id="2838610"/>
    <lineage>
        <taxon>Bacteria</taxon>
        <taxon>Bacillati</taxon>
        <taxon>Bacillota</taxon>
        <taxon>Clostridia</taxon>
        <taxon>Eubacteriales</taxon>
        <taxon>Gemmiger</taxon>
    </lineage>
</organism>
<keyword evidence="3" id="KW-0326">Glycosidase</keyword>
<reference evidence="5" key="2">
    <citation type="submission" date="2021-04" db="EMBL/GenBank/DDBJ databases">
        <authorList>
            <person name="Gilroy R."/>
        </authorList>
    </citation>
    <scope>NUCLEOTIDE SEQUENCE</scope>
    <source>
        <strain evidence="5">ChiHecec2B26-7398</strain>
    </source>
</reference>
<dbReference type="EMBL" id="DXEI01000032">
    <property type="protein sequence ID" value="HIX94218.1"/>
    <property type="molecule type" value="Genomic_DNA"/>
</dbReference>
<feature type="domain" description="M23ase beta-sheet core" evidence="4">
    <location>
        <begin position="3"/>
        <end position="74"/>
    </location>
</feature>
<dbReference type="InterPro" id="IPR002053">
    <property type="entry name" value="Glyco_hydro_25"/>
</dbReference>
<accession>A0A9D1XZ29</accession>
<reference evidence="5" key="1">
    <citation type="journal article" date="2021" name="PeerJ">
        <title>Extensive microbial diversity within the chicken gut microbiome revealed by metagenomics and culture.</title>
        <authorList>
            <person name="Gilroy R."/>
            <person name="Ravi A."/>
            <person name="Getino M."/>
            <person name="Pursley I."/>
            <person name="Horton D.L."/>
            <person name="Alikhan N.F."/>
            <person name="Baker D."/>
            <person name="Gharbi K."/>
            <person name="Hall N."/>
            <person name="Watson M."/>
            <person name="Adriaenssens E.M."/>
            <person name="Foster-Nyarko E."/>
            <person name="Jarju S."/>
            <person name="Secka A."/>
            <person name="Antonio M."/>
            <person name="Oren A."/>
            <person name="Chaudhuri R.R."/>
            <person name="La Ragione R."/>
            <person name="Hildebrand F."/>
            <person name="Pallen M.J."/>
        </authorList>
    </citation>
    <scope>NUCLEOTIDE SEQUENCE</scope>
    <source>
        <strain evidence="5">ChiHecec2B26-7398</strain>
    </source>
</reference>
<dbReference type="CDD" id="cd06414">
    <property type="entry name" value="GH25_LytC-like"/>
    <property type="match status" value="1"/>
</dbReference>
<dbReference type="InterPro" id="IPR011055">
    <property type="entry name" value="Dup_hybrid_motif"/>
</dbReference>
<feature type="non-terminal residue" evidence="5">
    <location>
        <position position="1"/>
    </location>
</feature>
<dbReference type="InterPro" id="IPR017853">
    <property type="entry name" value="GH"/>
</dbReference>
<dbReference type="SMART" id="SM00641">
    <property type="entry name" value="Glyco_25"/>
    <property type="match status" value="1"/>
</dbReference>
<name>A0A9D1XZ29_9FIRM</name>
<dbReference type="SUPFAM" id="SSF51261">
    <property type="entry name" value="Duplicated hybrid motif"/>
    <property type="match status" value="1"/>
</dbReference>
<dbReference type="GO" id="GO:0003796">
    <property type="term" value="F:lysozyme activity"/>
    <property type="evidence" value="ECO:0007669"/>
    <property type="project" value="InterPro"/>
</dbReference>
<proteinExistence type="inferred from homology"/>
<dbReference type="Gene3D" id="3.20.20.80">
    <property type="entry name" value="Glycosidases"/>
    <property type="match status" value="1"/>
</dbReference>
<evidence type="ECO:0000256" key="2">
    <source>
        <dbReference type="ARBA" id="ARBA00022801"/>
    </source>
</evidence>
<dbReference type="InterPro" id="IPR016047">
    <property type="entry name" value="M23ase_b-sheet_dom"/>
</dbReference>
<dbReference type="GO" id="GO:0016052">
    <property type="term" value="P:carbohydrate catabolic process"/>
    <property type="evidence" value="ECO:0007669"/>
    <property type="project" value="TreeGrafter"/>
</dbReference>
<dbReference type="PROSITE" id="PS51904">
    <property type="entry name" value="GLYCOSYL_HYDROL_F25_2"/>
    <property type="match status" value="1"/>
</dbReference>
<dbReference type="Proteomes" id="UP000886751">
    <property type="component" value="Unassembled WGS sequence"/>
</dbReference>
<dbReference type="Gene3D" id="2.70.70.10">
    <property type="entry name" value="Glucose Permease (Domain IIA)"/>
    <property type="match status" value="1"/>
</dbReference>
<dbReference type="CDD" id="cd12797">
    <property type="entry name" value="M23_peptidase"/>
    <property type="match status" value="1"/>
</dbReference>
<evidence type="ECO:0000256" key="3">
    <source>
        <dbReference type="ARBA" id="ARBA00023295"/>
    </source>
</evidence>
<evidence type="ECO:0000259" key="4">
    <source>
        <dbReference type="Pfam" id="PF01551"/>
    </source>
</evidence>
<comment type="similarity">
    <text evidence="1">Belongs to the glycosyl hydrolase 25 family.</text>
</comment>
<keyword evidence="2" id="KW-0378">Hydrolase</keyword>
<dbReference type="GO" id="GO:0009253">
    <property type="term" value="P:peptidoglycan catabolic process"/>
    <property type="evidence" value="ECO:0007669"/>
    <property type="project" value="InterPro"/>
</dbReference>
<dbReference type="PANTHER" id="PTHR34135">
    <property type="entry name" value="LYSOZYME"/>
    <property type="match status" value="1"/>
</dbReference>
<evidence type="ECO:0000313" key="5">
    <source>
        <dbReference type="EMBL" id="HIX94218.1"/>
    </source>
</evidence>
<dbReference type="PANTHER" id="PTHR34135:SF2">
    <property type="entry name" value="LYSOZYME"/>
    <property type="match status" value="1"/>
</dbReference>
<sequence>IEVSTGWNSGRGTLIKVQTAPGVIEFYQHCAAVYVKVGQQVPQGTVLGRAGATGNVTGAHLHFEVQVNGTPVEPSAWLGLPNAGGTYDGNDTLDKPAEAEDYVHGIDVSKYQGSVDWAKVAASGVKFAILRAGSSTNSGPYVDPTFEDNYKGCRENGIAVGAYIFTYATNDAEQDAELDAFMPALRGKTFEYPVFVDVEDKSLTGIGKAALTRLAKRYMDVIRQNGFAAGWYSYTNFINNYLNAAELADYPLWVADYRASLGYSGQYAMWQYTSSGSVPGISGAVDLNRDYHRFCDATTEQPAELDTIQLVTLAPLTDDEMRLTDALAAELGLPDDGRYKAVRVDDTHFAAAATMTTGDAMRFLALAQQQGWDKQGRYHARFVG</sequence>
<protein>
    <submittedName>
        <fullName evidence="5">Peptidoglycan DD-metalloendopeptidase family protein</fullName>
    </submittedName>
</protein>
<dbReference type="SUPFAM" id="SSF51445">
    <property type="entry name" value="(Trans)glycosidases"/>
    <property type="match status" value="1"/>
</dbReference>
<dbReference type="GO" id="GO:0016998">
    <property type="term" value="P:cell wall macromolecule catabolic process"/>
    <property type="evidence" value="ECO:0007669"/>
    <property type="project" value="InterPro"/>
</dbReference>